<dbReference type="AlphaFoldDB" id="A0A562K730"/>
<sequence length="39" mass="4445">MTHTLLPAFLQTIRTLNDSMPLTKEDLLSEDFLIQKVGN</sequence>
<accession>A0A562K730</accession>
<evidence type="ECO:0000313" key="1">
    <source>
        <dbReference type="EMBL" id="TWH91228.1"/>
    </source>
</evidence>
<keyword evidence="2" id="KW-1185">Reference proteome</keyword>
<protein>
    <submittedName>
        <fullName evidence="1">Uncharacterized protein</fullName>
    </submittedName>
</protein>
<proteinExistence type="predicted"/>
<dbReference type="EMBL" id="VLKI01000001">
    <property type="protein sequence ID" value="TWH91228.1"/>
    <property type="molecule type" value="Genomic_DNA"/>
</dbReference>
<organism evidence="1 2">
    <name type="scientific">Cytobacillus oceanisediminis</name>
    <dbReference type="NCBI Taxonomy" id="665099"/>
    <lineage>
        <taxon>Bacteria</taxon>
        <taxon>Bacillati</taxon>
        <taxon>Bacillota</taxon>
        <taxon>Bacilli</taxon>
        <taxon>Bacillales</taxon>
        <taxon>Bacillaceae</taxon>
        <taxon>Cytobacillus</taxon>
    </lineage>
</organism>
<evidence type="ECO:0000313" key="2">
    <source>
        <dbReference type="Proteomes" id="UP000318667"/>
    </source>
</evidence>
<reference evidence="1 2" key="1">
    <citation type="journal article" date="2015" name="Stand. Genomic Sci.">
        <title>Genomic Encyclopedia of Bacterial and Archaeal Type Strains, Phase III: the genomes of soil and plant-associated and newly described type strains.</title>
        <authorList>
            <person name="Whitman W.B."/>
            <person name="Woyke T."/>
            <person name="Klenk H.P."/>
            <person name="Zhou Y."/>
            <person name="Lilburn T.G."/>
            <person name="Beck B.J."/>
            <person name="De Vos P."/>
            <person name="Vandamme P."/>
            <person name="Eisen J.A."/>
            <person name="Garrity G."/>
            <person name="Hugenholtz P."/>
            <person name="Kyrpides N.C."/>
        </authorList>
    </citation>
    <scope>NUCLEOTIDE SEQUENCE [LARGE SCALE GENOMIC DNA]</scope>
    <source>
        <strain evidence="1 2">CGMCC 1.10115</strain>
    </source>
</reference>
<dbReference type="Proteomes" id="UP000318667">
    <property type="component" value="Unassembled WGS sequence"/>
</dbReference>
<name>A0A562K730_9BACI</name>
<gene>
    <name evidence="1" type="ORF">IQ19_00684</name>
</gene>
<comment type="caution">
    <text evidence="1">The sequence shown here is derived from an EMBL/GenBank/DDBJ whole genome shotgun (WGS) entry which is preliminary data.</text>
</comment>